<organism evidence="1 2">
    <name type="scientific">Candidatus Gottesmanbacteria bacterium RBG_16_38_7b</name>
    <dbReference type="NCBI Taxonomy" id="1798372"/>
    <lineage>
        <taxon>Bacteria</taxon>
        <taxon>Candidatus Gottesmaniibacteriota</taxon>
    </lineage>
</organism>
<dbReference type="Proteomes" id="UP000177396">
    <property type="component" value="Unassembled WGS sequence"/>
</dbReference>
<evidence type="ECO:0000313" key="1">
    <source>
        <dbReference type="EMBL" id="OGG00667.1"/>
    </source>
</evidence>
<name>A0A1F5YL24_9BACT</name>
<reference evidence="1 2" key="1">
    <citation type="journal article" date="2016" name="Nat. Commun.">
        <title>Thousands of microbial genomes shed light on interconnected biogeochemical processes in an aquifer system.</title>
        <authorList>
            <person name="Anantharaman K."/>
            <person name="Brown C.T."/>
            <person name="Hug L.A."/>
            <person name="Sharon I."/>
            <person name="Castelle C.J."/>
            <person name="Probst A.J."/>
            <person name="Thomas B.C."/>
            <person name="Singh A."/>
            <person name="Wilkins M.J."/>
            <person name="Karaoz U."/>
            <person name="Brodie E.L."/>
            <person name="Williams K.H."/>
            <person name="Hubbard S.S."/>
            <person name="Banfield J.F."/>
        </authorList>
    </citation>
    <scope>NUCLEOTIDE SEQUENCE [LARGE SCALE GENOMIC DNA]</scope>
</reference>
<comment type="caution">
    <text evidence="1">The sequence shown here is derived from an EMBL/GenBank/DDBJ whole genome shotgun (WGS) entry which is preliminary data.</text>
</comment>
<protein>
    <submittedName>
        <fullName evidence="1">Uncharacterized protein</fullName>
    </submittedName>
</protein>
<dbReference type="AlphaFoldDB" id="A0A1F5YL24"/>
<sequence length="298" mass="34347">MSNVFGENRPSYIPNNLILNFLSPQERAIPGEEKPIQTSIFSNETQNTIITRVLSGTDHQPVNKLEYIYLIYLEEDALAKFQNILDRHSINFKKPIKGEANYLIVTEELKNELTGIKLPGRYLVTKAPRSYQAFLQALVYLDGERNNLDTDYQSQGVPAILDPLTYLGFTPQPTGDSREWKPDETHKYAYDFNEGMSFAIGNIAQLFDEAYINLPLTQGEYFNPTSFSSAGFEKRTHELVEIFRKSLERHQRKDKDTGKKYYSLRDTIRVVGHDDGYNYALRIFIETAQYFDHITAES</sequence>
<dbReference type="EMBL" id="MFJB01000019">
    <property type="protein sequence ID" value="OGG00667.1"/>
    <property type="molecule type" value="Genomic_DNA"/>
</dbReference>
<evidence type="ECO:0000313" key="2">
    <source>
        <dbReference type="Proteomes" id="UP000177396"/>
    </source>
</evidence>
<accession>A0A1F5YL24</accession>
<gene>
    <name evidence="1" type="ORF">A2153_05810</name>
</gene>
<proteinExistence type="predicted"/>